<comment type="caution">
    <text evidence="6">The sequence shown here is derived from an EMBL/GenBank/DDBJ whole genome shotgun (WGS) entry which is preliminary data.</text>
</comment>
<name>A0A3M6TRN6_POCDA</name>
<dbReference type="Pfam" id="PF10447">
    <property type="entry name" value="EXOSC1"/>
    <property type="match status" value="1"/>
</dbReference>
<evidence type="ECO:0000256" key="1">
    <source>
        <dbReference type="ARBA" id="ARBA00004604"/>
    </source>
</evidence>
<keyword evidence="7" id="KW-1185">Reference proteome</keyword>
<evidence type="ECO:0000259" key="4">
    <source>
        <dbReference type="Pfam" id="PF10447"/>
    </source>
</evidence>
<feature type="non-terminal residue" evidence="6">
    <location>
        <position position="1"/>
    </location>
</feature>
<dbReference type="Proteomes" id="UP000275408">
    <property type="component" value="Unassembled WGS sequence"/>
</dbReference>
<dbReference type="FunFam" id="2.40.50.140:FF:000198">
    <property type="entry name" value="Exosome complex component CSL4"/>
    <property type="match status" value="1"/>
</dbReference>
<evidence type="ECO:0000259" key="5">
    <source>
        <dbReference type="Pfam" id="PF14382"/>
    </source>
</evidence>
<dbReference type="Gene3D" id="2.40.50.100">
    <property type="match status" value="1"/>
</dbReference>
<evidence type="ECO:0000256" key="3">
    <source>
        <dbReference type="ARBA" id="ARBA00022835"/>
    </source>
</evidence>
<dbReference type="SUPFAM" id="SSF50249">
    <property type="entry name" value="Nucleic acid-binding proteins"/>
    <property type="match status" value="1"/>
</dbReference>
<dbReference type="FunFam" id="2.40.50.100:FF:000024">
    <property type="entry name" value="Exosome complex component CSL4"/>
    <property type="match status" value="1"/>
</dbReference>
<organism evidence="6 7">
    <name type="scientific">Pocillopora damicornis</name>
    <name type="common">Cauliflower coral</name>
    <name type="synonym">Millepora damicornis</name>
    <dbReference type="NCBI Taxonomy" id="46731"/>
    <lineage>
        <taxon>Eukaryota</taxon>
        <taxon>Metazoa</taxon>
        <taxon>Cnidaria</taxon>
        <taxon>Anthozoa</taxon>
        <taxon>Hexacorallia</taxon>
        <taxon>Scleractinia</taxon>
        <taxon>Astrocoeniina</taxon>
        <taxon>Pocilloporidae</taxon>
        <taxon>Pocillopora</taxon>
    </lineage>
</organism>
<protein>
    <recommendedName>
        <fullName evidence="8">S1 motif domain-containing protein</fullName>
    </recommendedName>
</protein>
<dbReference type="GO" id="GO:0005730">
    <property type="term" value="C:nucleolus"/>
    <property type="evidence" value="ECO:0007669"/>
    <property type="project" value="UniProtKB-SubCell"/>
</dbReference>
<dbReference type="InterPro" id="IPR039771">
    <property type="entry name" value="Csl4"/>
</dbReference>
<evidence type="ECO:0000256" key="2">
    <source>
        <dbReference type="ARBA" id="ARBA00022490"/>
    </source>
</evidence>
<dbReference type="CDD" id="cd05791">
    <property type="entry name" value="S1_CSL4"/>
    <property type="match status" value="1"/>
</dbReference>
<keyword evidence="2" id="KW-0963">Cytoplasm</keyword>
<dbReference type="AlphaFoldDB" id="A0A3M6TRN6"/>
<reference evidence="6 7" key="1">
    <citation type="journal article" date="2018" name="Sci. Rep.">
        <title>Comparative analysis of the Pocillopora damicornis genome highlights role of immune system in coral evolution.</title>
        <authorList>
            <person name="Cunning R."/>
            <person name="Bay R.A."/>
            <person name="Gillette P."/>
            <person name="Baker A.C."/>
            <person name="Traylor-Knowles N."/>
        </authorList>
    </citation>
    <scope>NUCLEOTIDE SEQUENCE [LARGE SCALE GENOMIC DNA]</scope>
    <source>
        <strain evidence="6">RSMAS</strain>
        <tissue evidence="6">Whole animal</tissue>
    </source>
</reference>
<dbReference type="InterPro" id="IPR019495">
    <property type="entry name" value="EXOSC1_C"/>
</dbReference>
<dbReference type="GO" id="GO:0000176">
    <property type="term" value="C:nuclear exosome (RNase complex)"/>
    <property type="evidence" value="ECO:0007669"/>
    <property type="project" value="TreeGrafter"/>
</dbReference>
<comment type="subcellular location">
    <subcellularLocation>
        <location evidence="1">Nucleus</location>
        <location evidence="1">Nucleolus</location>
    </subcellularLocation>
</comment>
<feature type="domain" description="Exosome complex component N-terminal" evidence="5">
    <location>
        <begin position="15"/>
        <end position="49"/>
    </location>
</feature>
<accession>A0A3M6TRN6</accession>
<dbReference type="SUPFAM" id="SSF110324">
    <property type="entry name" value="Ribosomal L27 protein-like"/>
    <property type="match status" value="1"/>
</dbReference>
<feature type="domain" description="Exosome complex component CSL4 C-terminal" evidence="4">
    <location>
        <begin position="102"/>
        <end position="144"/>
    </location>
</feature>
<dbReference type="PANTHER" id="PTHR12686">
    <property type="entry name" value="3'-5' EXORIBONUCLEASE CSL4-RELATED"/>
    <property type="match status" value="1"/>
</dbReference>
<dbReference type="OrthoDB" id="440760at2759"/>
<evidence type="ECO:0000313" key="7">
    <source>
        <dbReference type="Proteomes" id="UP000275408"/>
    </source>
</evidence>
<dbReference type="Gene3D" id="2.40.50.140">
    <property type="entry name" value="Nucleic acid-binding proteins"/>
    <property type="match status" value="1"/>
</dbReference>
<evidence type="ECO:0000313" key="6">
    <source>
        <dbReference type="EMBL" id="RMX44073.1"/>
    </source>
</evidence>
<dbReference type="GO" id="GO:0005737">
    <property type="term" value="C:cytoplasm"/>
    <property type="evidence" value="ECO:0007669"/>
    <property type="project" value="TreeGrafter"/>
</dbReference>
<dbReference type="InterPro" id="IPR012340">
    <property type="entry name" value="NA-bd_OB-fold"/>
</dbReference>
<proteinExistence type="predicted"/>
<dbReference type="EMBL" id="RCHS01003053">
    <property type="protein sequence ID" value="RMX44073.1"/>
    <property type="molecule type" value="Genomic_DNA"/>
</dbReference>
<dbReference type="GO" id="GO:0003723">
    <property type="term" value="F:RNA binding"/>
    <property type="evidence" value="ECO:0007669"/>
    <property type="project" value="InterPro"/>
</dbReference>
<dbReference type="STRING" id="46731.A0A3M6TRN6"/>
<dbReference type="Pfam" id="PF14382">
    <property type="entry name" value="ECR1_N"/>
    <property type="match status" value="1"/>
</dbReference>
<dbReference type="GO" id="GO:0006396">
    <property type="term" value="P:RNA processing"/>
    <property type="evidence" value="ECO:0007669"/>
    <property type="project" value="InterPro"/>
</dbReference>
<dbReference type="PANTHER" id="PTHR12686:SF8">
    <property type="entry name" value="EXOSOME COMPLEX COMPONENT CSL4"/>
    <property type="match status" value="1"/>
</dbReference>
<keyword evidence="3" id="KW-0271">Exosome</keyword>
<dbReference type="InterPro" id="IPR025721">
    <property type="entry name" value="Exosome_cplx_N_dom"/>
</dbReference>
<gene>
    <name evidence="6" type="ORF">pdam_00015039</name>
</gene>
<dbReference type="NCBIfam" id="NF034126">
    <property type="entry name" value="PRK09521.1"/>
    <property type="match status" value="1"/>
</dbReference>
<sequence>KVHEMSMVSVHENIVVIPGERLGSIEQYSPGNGTYIRHGYVYASLAGYKQSQNQEDGEKPIIHIIREEEKYVVPEVGSVVTCKVMSTNPRFCKVAILGVETTSLKEPFKGTIRKEDVRATEKDKVEMYKSFRPGDIVLARVLTLHTQTYLLSTAENELGVIFAKSEGGAAMVPISWCEMQCPKTRAKEHRKVAKVQQAS</sequence>
<evidence type="ECO:0008006" key="8">
    <source>
        <dbReference type="Google" id="ProtNLM"/>
    </source>
</evidence>